<organism evidence="2 3">
    <name type="scientific">Lacticaseibacillus manihotivorans DSM 13343 = JCM 12514</name>
    <dbReference type="NCBI Taxonomy" id="1423769"/>
    <lineage>
        <taxon>Bacteria</taxon>
        <taxon>Bacillati</taxon>
        <taxon>Bacillota</taxon>
        <taxon>Bacilli</taxon>
        <taxon>Lactobacillales</taxon>
        <taxon>Lactobacillaceae</taxon>
        <taxon>Lacticaseibacillus</taxon>
    </lineage>
</organism>
<evidence type="ECO:0008006" key="4">
    <source>
        <dbReference type="Google" id="ProtNLM"/>
    </source>
</evidence>
<dbReference type="PROSITE" id="PS51257">
    <property type="entry name" value="PROKAR_LIPOPROTEIN"/>
    <property type="match status" value="1"/>
</dbReference>
<evidence type="ECO:0000256" key="1">
    <source>
        <dbReference type="SAM" id="SignalP"/>
    </source>
</evidence>
<dbReference type="EMBL" id="AZEU01000222">
    <property type="protein sequence ID" value="KRL42592.1"/>
    <property type="molecule type" value="Genomic_DNA"/>
</dbReference>
<protein>
    <recommendedName>
        <fullName evidence="4">Lipoprotein</fullName>
    </recommendedName>
</protein>
<sequence length="152" mass="16287">MMKRTALLLSATALLGLASCHAAATTPQTSATSSSHAAKTLTVTTQGVLYAIGDQYVLFTGSDTAKFNSVSALRAHFQDGVRVSEARYLQENSPLSVYKVAQVPENTPTFAQVQVTTKVPQAQTQEAHIMTVDFTDTKQIPSIQLSKLTVLN</sequence>
<proteinExistence type="predicted"/>
<keyword evidence="3" id="KW-1185">Reference proteome</keyword>
<gene>
    <name evidence="2" type="ORF">FD01_GL001861</name>
</gene>
<reference evidence="2 3" key="1">
    <citation type="journal article" date="2015" name="Genome Announc.">
        <title>Expanding the biotechnology potential of lactobacilli through comparative genomics of 213 strains and associated genera.</title>
        <authorList>
            <person name="Sun Z."/>
            <person name="Harris H.M."/>
            <person name="McCann A."/>
            <person name="Guo C."/>
            <person name="Argimon S."/>
            <person name="Zhang W."/>
            <person name="Yang X."/>
            <person name="Jeffery I.B."/>
            <person name="Cooney J.C."/>
            <person name="Kagawa T.F."/>
            <person name="Liu W."/>
            <person name="Song Y."/>
            <person name="Salvetti E."/>
            <person name="Wrobel A."/>
            <person name="Rasinkangas P."/>
            <person name="Parkhill J."/>
            <person name="Rea M.C."/>
            <person name="O'Sullivan O."/>
            <person name="Ritari J."/>
            <person name="Douillard F.P."/>
            <person name="Paul Ross R."/>
            <person name="Yang R."/>
            <person name="Briner A.E."/>
            <person name="Felis G.E."/>
            <person name="de Vos W.M."/>
            <person name="Barrangou R."/>
            <person name="Klaenhammer T.R."/>
            <person name="Caufield P.W."/>
            <person name="Cui Y."/>
            <person name="Zhang H."/>
            <person name="O'Toole P.W."/>
        </authorList>
    </citation>
    <scope>NUCLEOTIDE SEQUENCE [LARGE SCALE GENOMIC DNA]</scope>
    <source>
        <strain evidence="2 3">DSM 13343</strain>
    </source>
</reference>
<evidence type="ECO:0000313" key="3">
    <source>
        <dbReference type="Proteomes" id="UP000051790"/>
    </source>
</evidence>
<dbReference type="RefSeq" id="WP_152164847.1">
    <property type="nucleotide sequence ID" value="NZ_AZEU01000222.1"/>
</dbReference>
<name>A0A0R1QCZ9_9LACO</name>
<feature type="chain" id="PRO_5006409320" description="Lipoprotein" evidence="1">
    <location>
        <begin position="25"/>
        <end position="152"/>
    </location>
</feature>
<feature type="signal peptide" evidence="1">
    <location>
        <begin position="1"/>
        <end position="24"/>
    </location>
</feature>
<comment type="caution">
    <text evidence="2">The sequence shown here is derived from an EMBL/GenBank/DDBJ whole genome shotgun (WGS) entry which is preliminary data.</text>
</comment>
<dbReference type="AlphaFoldDB" id="A0A0R1QCZ9"/>
<dbReference type="Proteomes" id="UP000051790">
    <property type="component" value="Unassembled WGS sequence"/>
</dbReference>
<dbReference type="PATRIC" id="fig|1423769.4.peg.1996"/>
<keyword evidence="1" id="KW-0732">Signal</keyword>
<evidence type="ECO:0000313" key="2">
    <source>
        <dbReference type="EMBL" id="KRL42592.1"/>
    </source>
</evidence>
<accession>A0A0R1QCZ9</accession>